<evidence type="ECO:0000313" key="1">
    <source>
        <dbReference type="EMBL" id="KAL2749197.1"/>
    </source>
</evidence>
<dbReference type="EMBL" id="JAYRBN010000027">
    <property type="protein sequence ID" value="KAL2749197.1"/>
    <property type="molecule type" value="Genomic_DNA"/>
</dbReference>
<keyword evidence="2" id="KW-1185">Reference proteome</keyword>
<reference evidence="1 2" key="1">
    <citation type="journal article" date="2024" name="Ann. Entomol. Soc. Am.">
        <title>Genomic analyses of the southern and eastern yellowjacket wasps (Hymenoptera: Vespidae) reveal evolutionary signatures of social life.</title>
        <authorList>
            <person name="Catto M.A."/>
            <person name="Caine P.B."/>
            <person name="Orr S.E."/>
            <person name="Hunt B.G."/>
            <person name="Goodisman M.A.D."/>
        </authorList>
    </citation>
    <scope>NUCLEOTIDE SEQUENCE [LARGE SCALE GENOMIC DNA]</scope>
    <source>
        <strain evidence="1">232</strain>
        <tissue evidence="1">Head and thorax</tissue>
    </source>
</reference>
<protein>
    <submittedName>
        <fullName evidence="1">Uncharacterized protein</fullName>
    </submittedName>
</protein>
<evidence type="ECO:0000313" key="2">
    <source>
        <dbReference type="Proteomes" id="UP001607303"/>
    </source>
</evidence>
<accession>A0ABD2CVU5</accession>
<proteinExistence type="predicted"/>
<gene>
    <name evidence="1" type="ORF">V1477_002137</name>
</gene>
<organism evidence="1 2">
    <name type="scientific">Vespula maculifrons</name>
    <name type="common">Eastern yellow jacket</name>
    <name type="synonym">Wasp</name>
    <dbReference type="NCBI Taxonomy" id="7453"/>
    <lineage>
        <taxon>Eukaryota</taxon>
        <taxon>Metazoa</taxon>
        <taxon>Ecdysozoa</taxon>
        <taxon>Arthropoda</taxon>
        <taxon>Hexapoda</taxon>
        <taxon>Insecta</taxon>
        <taxon>Pterygota</taxon>
        <taxon>Neoptera</taxon>
        <taxon>Endopterygota</taxon>
        <taxon>Hymenoptera</taxon>
        <taxon>Apocrita</taxon>
        <taxon>Aculeata</taxon>
        <taxon>Vespoidea</taxon>
        <taxon>Vespidae</taxon>
        <taxon>Vespinae</taxon>
        <taxon>Vespula</taxon>
    </lineage>
</organism>
<comment type="caution">
    <text evidence="1">The sequence shown here is derived from an EMBL/GenBank/DDBJ whole genome shotgun (WGS) entry which is preliminary data.</text>
</comment>
<sequence length="81" mass="9744">MTLIPLTTLAELTKKLHTWNTPKYLRLYKMSHRECDKKTDWLDTDWNISIRTWLNKTIMLINVVSIPNNIFLLRISSRIDR</sequence>
<dbReference type="AlphaFoldDB" id="A0ABD2CVU5"/>
<name>A0ABD2CVU5_VESMC</name>
<dbReference type="Proteomes" id="UP001607303">
    <property type="component" value="Unassembled WGS sequence"/>
</dbReference>